<evidence type="ECO:0000313" key="2">
    <source>
        <dbReference type="Proteomes" id="UP001163603"/>
    </source>
</evidence>
<accession>A0ACC0XDF2</accession>
<reference evidence="2" key="1">
    <citation type="journal article" date="2023" name="G3 (Bethesda)">
        <title>Genome assembly and association tests identify interacting loci associated with vigor, precocity, and sex in interspecific pistachio rootstocks.</title>
        <authorList>
            <person name="Palmer W."/>
            <person name="Jacygrad E."/>
            <person name="Sagayaradj S."/>
            <person name="Cavanaugh K."/>
            <person name="Han R."/>
            <person name="Bertier L."/>
            <person name="Beede B."/>
            <person name="Kafkas S."/>
            <person name="Golino D."/>
            <person name="Preece J."/>
            <person name="Michelmore R."/>
        </authorList>
    </citation>
    <scope>NUCLEOTIDE SEQUENCE [LARGE SCALE GENOMIC DNA]</scope>
</reference>
<comment type="caution">
    <text evidence="1">The sequence shown here is derived from an EMBL/GenBank/DDBJ whole genome shotgun (WGS) entry which is preliminary data.</text>
</comment>
<organism evidence="1 2">
    <name type="scientific">Pistacia integerrima</name>
    <dbReference type="NCBI Taxonomy" id="434235"/>
    <lineage>
        <taxon>Eukaryota</taxon>
        <taxon>Viridiplantae</taxon>
        <taxon>Streptophyta</taxon>
        <taxon>Embryophyta</taxon>
        <taxon>Tracheophyta</taxon>
        <taxon>Spermatophyta</taxon>
        <taxon>Magnoliopsida</taxon>
        <taxon>eudicotyledons</taxon>
        <taxon>Gunneridae</taxon>
        <taxon>Pentapetalae</taxon>
        <taxon>rosids</taxon>
        <taxon>malvids</taxon>
        <taxon>Sapindales</taxon>
        <taxon>Anacardiaceae</taxon>
        <taxon>Pistacia</taxon>
    </lineage>
</organism>
<dbReference type="Proteomes" id="UP001163603">
    <property type="component" value="Chromosome 13"/>
</dbReference>
<gene>
    <name evidence="1" type="ORF">Pint_21183</name>
</gene>
<evidence type="ECO:0000313" key="1">
    <source>
        <dbReference type="EMBL" id="KAJ0014606.1"/>
    </source>
</evidence>
<protein>
    <submittedName>
        <fullName evidence="1">Uncharacterized protein</fullName>
    </submittedName>
</protein>
<keyword evidence="2" id="KW-1185">Reference proteome</keyword>
<sequence length="312" mass="34753">MLPSGVSSGEHVTVEVIMHDFHVAVDPGVGQDIQLEEDNGIHDKEFNDTSGKVTKLDNVDSKQTFDIQLEENGNDAHDEEFNNSTDNELQRSNDSSVSGSSAEIVSQHENFEKMTPSSSGVQLAAANGDEPFVGQEFESEAAAHAFYSAYGMRLGFITRIHYNTRSKRDGSVISRAIVCNKEGYRKPSRHEVKNIRARAPTRVGCKAMLSVRKVRSGNWVVTKFVKEHTHLLASGQAQKTVLCNQIAVEDMRVHKLTQELLVEKKRSTSLKRCIDLLFNHIEEHTQGLSKKIQYIVDSVNMIESEGKAQQIA</sequence>
<dbReference type="EMBL" id="CM047748">
    <property type="protein sequence ID" value="KAJ0014606.1"/>
    <property type="molecule type" value="Genomic_DNA"/>
</dbReference>
<proteinExistence type="predicted"/>
<name>A0ACC0XDF2_9ROSI</name>